<dbReference type="PANTHER" id="PTHR43650:SF1">
    <property type="entry name" value="PYROPHOSPHATE--FRUCTOSE 6-PHOSPHATE 1-PHOSPHOTRANSFERASE SUBUNIT BETA 2"/>
    <property type="match status" value="1"/>
</dbReference>
<dbReference type="Gene3D" id="3.40.50.450">
    <property type="match status" value="2"/>
</dbReference>
<accession>A0A401FZ37</accession>
<dbReference type="GO" id="GO:0047334">
    <property type="term" value="F:diphosphate-fructose-6-phosphate 1-phosphotransferase activity"/>
    <property type="evidence" value="ECO:0007669"/>
    <property type="project" value="UniProtKB-EC"/>
</dbReference>
<dbReference type="PANTHER" id="PTHR43650">
    <property type="entry name" value="PYROPHOSPHATE--FRUCTOSE 6-PHOSPHATE 1-PHOSPHOTRANSFERASE"/>
    <property type="match status" value="1"/>
</dbReference>
<dbReference type="GO" id="GO:0003872">
    <property type="term" value="F:6-phosphofructokinase activity"/>
    <property type="evidence" value="ECO:0007669"/>
    <property type="project" value="InterPro"/>
</dbReference>
<comment type="caution">
    <text evidence="12">The sequence shown here is derived from an EMBL/GenBank/DDBJ whole genome shotgun (WGS) entry which is preliminary data.</text>
</comment>
<evidence type="ECO:0000256" key="9">
    <source>
        <dbReference type="ARBA" id="ARBA00038478"/>
    </source>
</evidence>
<keyword evidence="8" id="KW-0324">Glycolysis</keyword>
<evidence type="ECO:0000256" key="8">
    <source>
        <dbReference type="ARBA" id="ARBA00023152"/>
    </source>
</evidence>
<comment type="similarity">
    <text evidence="9">Belongs to the phosphofructokinase type A (PFKA) family.</text>
</comment>
<dbReference type="PRINTS" id="PR00476">
    <property type="entry name" value="PHFRCTKINASE"/>
</dbReference>
<reference evidence="13" key="2">
    <citation type="submission" date="2019-01" db="EMBL/GenBank/DDBJ databases">
        <title>Genome sequence of Desulfonema ishimotonii strain Tokyo 01.</title>
        <authorList>
            <person name="Fukui M."/>
        </authorList>
    </citation>
    <scope>NUCLEOTIDE SEQUENCE [LARGE SCALE GENOMIC DNA]</scope>
    <source>
        <strain evidence="13">Tokyo 01</strain>
    </source>
</reference>
<organism evidence="12 13">
    <name type="scientific">Desulfonema ishimotonii</name>
    <dbReference type="NCBI Taxonomy" id="45657"/>
    <lineage>
        <taxon>Bacteria</taxon>
        <taxon>Pseudomonadati</taxon>
        <taxon>Thermodesulfobacteriota</taxon>
        <taxon>Desulfobacteria</taxon>
        <taxon>Desulfobacterales</taxon>
        <taxon>Desulfococcaceae</taxon>
        <taxon>Desulfonema</taxon>
    </lineage>
</organism>
<dbReference type="SUPFAM" id="SSF53784">
    <property type="entry name" value="Phosphofructokinase"/>
    <property type="match status" value="2"/>
</dbReference>
<dbReference type="Pfam" id="PF00365">
    <property type="entry name" value="PFK"/>
    <property type="match status" value="1"/>
</dbReference>
<dbReference type="Gene3D" id="3.40.50.460">
    <property type="entry name" value="Phosphofructokinase domain"/>
    <property type="match status" value="1"/>
</dbReference>
<comment type="cofactor">
    <cofactor evidence="1">
        <name>Mg(2+)</name>
        <dbReference type="ChEBI" id="CHEBI:18420"/>
    </cofactor>
</comment>
<protein>
    <submittedName>
        <fullName evidence="12">Phosphofructokinase</fullName>
    </submittedName>
</protein>
<reference evidence="13" key="1">
    <citation type="submission" date="2017-11" db="EMBL/GenBank/DDBJ databases">
        <authorList>
            <person name="Watanabe M."/>
            <person name="Kojima H."/>
        </authorList>
    </citation>
    <scope>NUCLEOTIDE SEQUENCE [LARGE SCALE GENOMIC DNA]</scope>
    <source>
        <strain evidence="13">Tokyo 01</strain>
    </source>
</reference>
<keyword evidence="7" id="KW-0460">Magnesium</keyword>
<evidence type="ECO:0000313" key="12">
    <source>
        <dbReference type="EMBL" id="GBC62241.1"/>
    </source>
</evidence>
<dbReference type="AlphaFoldDB" id="A0A401FZ37"/>
<dbReference type="OrthoDB" id="9802503at2"/>
<evidence type="ECO:0000256" key="4">
    <source>
        <dbReference type="ARBA" id="ARBA00022679"/>
    </source>
</evidence>
<evidence type="ECO:0000256" key="7">
    <source>
        <dbReference type="ARBA" id="ARBA00022842"/>
    </source>
</evidence>
<dbReference type="EMBL" id="BEXT01000001">
    <property type="protein sequence ID" value="GBC62241.1"/>
    <property type="molecule type" value="Genomic_DNA"/>
</dbReference>
<dbReference type="RefSeq" id="WP_124329434.1">
    <property type="nucleotide sequence ID" value="NZ_BEXT01000001.1"/>
</dbReference>
<keyword evidence="4" id="KW-0808">Transferase</keyword>
<evidence type="ECO:0000256" key="6">
    <source>
        <dbReference type="ARBA" id="ARBA00022777"/>
    </source>
</evidence>
<dbReference type="InterPro" id="IPR022953">
    <property type="entry name" value="ATP_PFK"/>
</dbReference>
<dbReference type="Proteomes" id="UP000288096">
    <property type="component" value="Unassembled WGS sequence"/>
</dbReference>
<keyword evidence="6 12" id="KW-0418">Kinase</keyword>
<dbReference type="UniPathway" id="UPA00109">
    <property type="reaction ID" value="UER00182"/>
</dbReference>
<evidence type="ECO:0000256" key="3">
    <source>
        <dbReference type="ARBA" id="ARBA00022490"/>
    </source>
</evidence>
<keyword evidence="3" id="KW-0963">Cytoplasm</keyword>
<gene>
    <name evidence="12" type="ORF">DENIS_3210</name>
</gene>
<evidence type="ECO:0000256" key="5">
    <source>
        <dbReference type="ARBA" id="ARBA00022723"/>
    </source>
</evidence>
<name>A0A401FZ37_9BACT</name>
<evidence type="ECO:0000256" key="10">
    <source>
        <dbReference type="ARBA" id="ARBA00048072"/>
    </source>
</evidence>
<comment type="function">
    <text evidence="2">Catalyzes the phosphorylation of D-fructose 6-phosphate, the first committing step of glycolysis. Uses inorganic phosphate (PPi) as phosphoryl donor instead of ATP like common ATP-dependent phosphofructokinases (ATP-PFKs), which renders the reaction reversible, and can thus function both in glycolysis and gluconeogenesis. Consistently, PPi-PFK can replace the enzymes of both the forward (ATP-PFK) and reverse (fructose-bisphosphatase (FBPase)) reactions.</text>
</comment>
<evidence type="ECO:0000256" key="2">
    <source>
        <dbReference type="ARBA" id="ARBA00003138"/>
    </source>
</evidence>
<dbReference type="GO" id="GO:0006002">
    <property type="term" value="P:fructose 6-phosphate metabolic process"/>
    <property type="evidence" value="ECO:0007669"/>
    <property type="project" value="InterPro"/>
</dbReference>
<evidence type="ECO:0000313" key="13">
    <source>
        <dbReference type="Proteomes" id="UP000288096"/>
    </source>
</evidence>
<feature type="domain" description="Phosphofructokinase" evidence="11">
    <location>
        <begin position="99"/>
        <end position="307"/>
    </location>
</feature>
<sequence length="701" mass="78102">MTPSDMSPNTEDILKNPAVARVTDRVNPQLTARRSFVPPVCGVFEKPCSLLRTDESYRFTIDQEAEKQLSRIIANRVQVVEGTDAPDDALKAQYTRRRNIGIVFSGGPAPGGHNVIAGLFDAARRANPANKVFGFILGPDGIIENEAVELTGEMVDAYRNLGGFTMIRTGRTKIDTKEKMRLSRETCKALKLDALVVVGGDDSNTNAAFLAQEMYEDGVQVIGVPKTIDGDIQVRDDTGRVLCAMSFGFHTAARSFAGAISNLCTDGSSDVKYWHICKVMGRVASHLALEVALQTHASMTFIGEDLADFVDRKRLEKAEAEGTVDYTAYGMTLRHLSRVICDGIVRRAAVGKTYGVMVIPEGVLEFINEIQIFIIKLNTIIAEYNDTHDKSFHQDFPLLPDKLEYLRKLLQLSQTDPAYTIWNSRDNELFNDIPGFFQEGLLMERDSHGNFPFSQVRTEKVLLGLVQDYLNYLKEQGIYKVGIRRDYYSKTLRSAGLDPDFYGPALFRNYADGKFLQVRPVIISRKTLIQALEKGGAIQENQEIPPVIEKIFKKSVPDFKTQTHFYGYDGRGGDPTRFDCTYTYNLGQTVFSLVANGATGQMAAIRNLEFDFSRWEPIGIPIAPLMHLEERKGRLALVIEKSVVDVSSVAFRAVKALREKWLAASDGPDDFRRPGPVSLFSDTEESHPITLTLNATGRTAR</sequence>
<evidence type="ECO:0000256" key="1">
    <source>
        <dbReference type="ARBA" id="ARBA00001946"/>
    </source>
</evidence>
<dbReference type="InterPro" id="IPR035966">
    <property type="entry name" value="PKF_sf"/>
</dbReference>
<comment type="catalytic activity">
    <reaction evidence="10">
        <text>beta-D-fructose 6-phosphate + diphosphate = beta-D-fructose 1,6-bisphosphate + phosphate + H(+)</text>
        <dbReference type="Rhea" id="RHEA:13613"/>
        <dbReference type="ChEBI" id="CHEBI:15378"/>
        <dbReference type="ChEBI" id="CHEBI:32966"/>
        <dbReference type="ChEBI" id="CHEBI:33019"/>
        <dbReference type="ChEBI" id="CHEBI:43474"/>
        <dbReference type="ChEBI" id="CHEBI:57634"/>
        <dbReference type="EC" id="2.7.1.90"/>
    </reaction>
</comment>
<dbReference type="GO" id="GO:0009749">
    <property type="term" value="P:response to glucose"/>
    <property type="evidence" value="ECO:0007669"/>
    <property type="project" value="TreeGrafter"/>
</dbReference>
<proteinExistence type="inferred from homology"/>
<keyword evidence="5" id="KW-0479">Metal-binding</keyword>
<dbReference type="InterPro" id="IPR000023">
    <property type="entry name" value="Phosphofructokinase_dom"/>
</dbReference>
<evidence type="ECO:0000259" key="11">
    <source>
        <dbReference type="Pfam" id="PF00365"/>
    </source>
</evidence>
<dbReference type="GO" id="GO:0005829">
    <property type="term" value="C:cytosol"/>
    <property type="evidence" value="ECO:0007669"/>
    <property type="project" value="TreeGrafter"/>
</dbReference>
<keyword evidence="13" id="KW-1185">Reference proteome</keyword>
<dbReference type="GO" id="GO:0046872">
    <property type="term" value="F:metal ion binding"/>
    <property type="evidence" value="ECO:0007669"/>
    <property type="project" value="UniProtKB-KW"/>
</dbReference>